<keyword evidence="2" id="KW-1185">Reference proteome</keyword>
<name>A0ABR8EGS5_9CYAN</name>
<dbReference type="RefSeq" id="WP_054468893.1">
    <property type="nucleotide sequence ID" value="NZ_JACJSK010000016.1"/>
</dbReference>
<accession>A0ABR8EGS5</accession>
<organism evidence="1 2">
    <name type="scientific">Planktothricoides raciborskii FACHB-1370</name>
    <dbReference type="NCBI Taxonomy" id="2949576"/>
    <lineage>
        <taxon>Bacteria</taxon>
        <taxon>Bacillati</taxon>
        <taxon>Cyanobacteriota</taxon>
        <taxon>Cyanophyceae</taxon>
        <taxon>Oscillatoriophycideae</taxon>
        <taxon>Oscillatoriales</taxon>
        <taxon>Oscillatoriaceae</taxon>
        <taxon>Planktothricoides</taxon>
    </lineage>
</organism>
<reference evidence="1 2" key="1">
    <citation type="journal article" date="2020" name="ISME J.">
        <title>Comparative genomics reveals insights into cyanobacterial evolution and habitat adaptation.</title>
        <authorList>
            <person name="Chen M.Y."/>
            <person name="Teng W.K."/>
            <person name="Zhao L."/>
            <person name="Hu C.X."/>
            <person name="Zhou Y.K."/>
            <person name="Han B.P."/>
            <person name="Song L.R."/>
            <person name="Shu W.S."/>
        </authorList>
    </citation>
    <scope>NUCLEOTIDE SEQUENCE [LARGE SCALE GENOMIC DNA]</scope>
    <source>
        <strain evidence="1 2">FACHB-1370</strain>
    </source>
</reference>
<dbReference type="Proteomes" id="UP000641954">
    <property type="component" value="Unassembled WGS sequence"/>
</dbReference>
<evidence type="ECO:0000313" key="2">
    <source>
        <dbReference type="Proteomes" id="UP000641954"/>
    </source>
</evidence>
<proteinExistence type="predicted"/>
<dbReference type="EMBL" id="JACJSK010000016">
    <property type="protein sequence ID" value="MBD2544757.1"/>
    <property type="molecule type" value="Genomic_DNA"/>
</dbReference>
<evidence type="ECO:0000313" key="1">
    <source>
        <dbReference type="EMBL" id="MBD2544757.1"/>
    </source>
</evidence>
<sequence length="615" mass="69866">MKPLKIAIALFLPLLPLLPLIGCAESFSPQSTVAVEQSIDNQTKEEAFQQRSLAIREKLAARDLEELDAWWRRINLGDPHKYLLPVILSRLSLPEQYKHEPIWELLLKLEKEQPDIYHFRSVYDVRIFFLFQDIMPNSVKGSYRSMVEMPRILEWMEEGTENHMFMQRLSGLALMDGSGWPNSRPGVAATNEAWLRSELNKFLTIGQGEFHSSTYYGYAIGGLLNLYDFAQTPELRELAKIGLDWYAANMAVRLSWGTAGGAESRGFDRGTWNGSELSAVAWMWWGNDLKPVEKMDDKKARVALFAALSDYRPPQELAALAKKEVPLPFELKASHPGYYSYHADNQFWEIFYITDDYSLGTLLVPHRSYQVQGTINAQYATYKLVIRDRQGANNAVVSLGGTYHSPMADGSSPGDQFLQEKGAVIYQLRLNEEDIAAGVPAVSHLVLPSRYGEPQQYKNWYIWQVEQTWLAARPWGDKIEWRSPVSEKNSDYQVLAANGNQTAWITDVVSTTDYPDLDALKKALDHTAVNDTEWQIQGKLTYKTLAGDRLSLTYVPDSGVGLGRINGEEVRLQNWPVFSSPYLNQDLYSGLLELDYPGGQWRLEMNSPKPKSNQN</sequence>
<protein>
    <submittedName>
        <fullName evidence="1">Uncharacterized protein</fullName>
    </submittedName>
</protein>
<gene>
    <name evidence="1" type="ORF">H6G72_13095</name>
</gene>
<comment type="caution">
    <text evidence="1">The sequence shown here is derived from an EMBL/GenBank/DDBJ whole genome shotgun (WGS) entry which is preliminary data.</text>
</comment>